<dbReference type="STRING" id="947166.A0A1D1VHZ5"/>
<dbReference type="PANTHER" id="PTHR23108">
    <property type="entry name" value="METHYLTRANSFERASE-RELATED"/>
    <property type="match status" value="1"/>
</dbReference>
<dbReference type="Pfam" id="PF10294">
    <property type="entry name" value="Methyltransf_16"/>
    <property type="match status" value="1"/>
</dbReference>
<dbReference type="GO" id="GO:0008276">
    <property type="term" value="F:protein methyltransferase activity"/>
    <property type="evidence" value="ECO:0007669"/>
    <property type="project" value="InterPro"/>
</dbReference>
<organism evidence="1 2">
    <name type="scientific">Ramazzottius varieornatus</name>
    <name type="common">Water bear</name>
    <name type="synonym">Tardigrade</name>
    <dbReference type="NCBI Taxonomy" id="947166"/>
    <lineage>
        <taxon>Eukaryota</taxon>
        <taxon>Metazoa</taxon>
        <taxon>Ecdysozoa</taxon>
        <taxon>Tardigrada</taxon>
        <taxon>Eutardigrada</taxon>
        <taxon>Parachela</taxon>
        <taxon>Hypsibioidea</taxon>
        <taxon>Ramazzottiidae</taxon>
        <taxon>Ramazzottius</taxon>
    </lineage>
</organism>
<comment type="caution">
    <text evidence="1">The sequence shown here is derived from an EMBL/GenBank/DDBJ whole genome shotgun (WGS) entry which is preliminary data.</text>
</comment>
<dbReference type="EMBL" id="BDGG01000004">
    <property type="protein sequence ID" value="GAU98523.1"/>
    <property type="molecule type" value="Genomic_DNA"/>
</dbReference>
<reference evidence="1 2" key="1">
    <citation type="journal article" date="2016" name="Nat. Commun.">
        <title>Extremotolerant tardigrade genome and improved radiotolerance of human cultured cells by tardigrade-unique protein.</title>
        <authorList>
            <person name="Hashimoto T."/>
            <person name="Horikawa D.D."/>
            <person name="Saito Y."/>
            <person name="Kuwahara H."/>
            <person name="Kozuka-Hata H."/>
            <person name="Shin-I T."/>
            <person name="Minakuchi Y."/>
            <person name="Ohishi K."/>
            <person name="Motoyama A."/>
            <person name="Aizu T."/>
            <person name="Enomoto A."/>
            <person name="Kondo K."/>
            <person name="Tanaka S."/>
            <person name="Hara Y."/>
            <person name="Koshikawa S."/>
            <person name="Sagara H."/>
            <person name="Miura T."/>
            <person name="Yokobori S."/>
            <person name="Miyagawa K."/>
            <person name="Suzuki Y."/>
            <person name="Kubo T."/>
            <person name="Oyama M."/>
            <person name="Kohara Y."/>
            <person name="Fujiyama A."/>
            <person name="Arakawa K."/>
            <person name="Katayama T."/>
            <person name="Toyoda A."/>
            <person name="Kunieda T."/>
        </authorList>
    </citation>
    <scope>NUCLEOTIDE SEQUENCE [LARGE SCALE GENOMIC DNA]</scope>
    <source>
        <strain evidence="1 2">YOKOZUNA-1</strain>
    </source>
</reference>
<dbReference type="AlphaFoldDB" id="A0A1D1VHZ5"/>
<evidence type="ECO:0000313" key="2">
    <source>
        <dbReference type="Proteomes" id="UP000186922"/>
    </source>
</evidence>
<evidence type="ECO:0008006" key="3">
    <source>
        <dbReference type="Google" id="ProtNLM"/>
    </source>
</evidence>
<keyword evidence="2" id="KW-1185">Reference proteome</keyword>
<dbReference type="PANTHER" id="PTHR23108:SF0">
    <property type="entry name" value="METHYLTRANSFERASE-LIKE PROTEIN 22"/>
    <property type="match status" value="1"/>
</dbReference>
<sequence>MDSDYEGCHEEACHESSGVSLRSPDGWTCGGFVPLKSNEYVLSDVHLLCEEDAAGDSDFVTSRFVFTVPSRPSFPSAWVVSCNLSPSPTVSEEGFGSANDVDDDGDCDIRRETPAREVIVIEHKRSTVLEDVGSQVWRGALYLSDFILDRPEIFRGRVVLELGVGVGLTLSVLQYAGCRCVFGTDYSEHILEQCQLNVDRNSQLLPRCIALPRKECPRSDVRIRILDWCSKETLPGYRTSRLFESTKFNLENSKFRWSPEDLLLLQNDCVIVAADVIYSDSLTDAFFDTLLRLLGLVEVAQLTVYIALEKRINFTMAEMAACAPSYQYFLRCLEKFSARSAGKDGPFLPAEMVATGADSGIKQYFQYERVPELEMWKLTVERR</sequence>
<name>A0A1D1VHZ5_RAMVA</name>
<dbReference type="OrthoDB" id="46564at2759"/>
<dbReference type="InterPro" id="IPR038899">
    <property type="entry name" value="METTL22"/>
</dbReference>
<accession>A0A1D1VHZ5</accession>
<dbReference type="Gene3D" id="3.40.50.150">
    <property type="entry name" value="Vaccinia Virus protein VP39"/>
    <property type="match status" value="1"/>
</dbReference>
<dbReference type="InterPro" id="IPR029063">
    <property type="entry name" value="SAM-dependent_MTases_sf"/>
</dbReference>
<gene>
    <name evidence="1" type="primary">RvY_09657-1</name>
    <name evidence="1" type="synonym">RvY_09657.1</name>
    <name evidence="1" type="ORF">RvY_09657</name>
</gene>
<dbReference type="InterPro" id="IPR019410">
    <property type="entry name" value="Methyltransf_16"/>
</dbReference>
<dbReference type="SUPFAM" id="SSF53335">
    <property type="entry name" value="S-adenosyl-L-methionine-dependent methyltransferases"/>
    <property type="match status" value="1"/>
</dbReference>
<evidence type="ECO:0000313" key="1">
    <source>
        <dbReference type="EMBL" id="GAU98523.1"/>
    </source>
</evidence>
<protein>
    <recommendedName>
        <fullName evidence="3">Methyltransferase-like protein 22</fullName>
    </recommendedName>
</protein>
<dbReference type="Proteomes" id="UP000186922">
    <property type="component" value="Unassembled WGS sequence"/>
</dbReference>
<proteinExistence type="predicted"/>
<dbReference type="GO" id="GO:0005634">
    <property type="term" value="C:nucleus"/>
    <property type="evidence" value="ECO:0007669"/>
    <property type="project" value="TreeGrafter"/>
</dbReference>